<evidence type="ECO:0000256" key="2">
    <source>
        <dbReference type="ARBA" id="ARBA00013169"/>
    </source>
</evidence>
<feature type="coiled-coil region" evidence="9">
    <location>
        <begin position="572"/>
        <end position="633"/>
    </location>
</feature>
<feature type="domain" description="Methionyl/Valyl/Leucyl/Isoleucyl-tRNA synthetase anticodon-binding" evidence="11">
    <location>
        <begin position="335"/>
        <end position="501"/>
    </location>
</feature>
<evidence type="ECO:0000256" key="5">
    <source>
        <dbReference type="ARBA" id="ARBA00022840"/>
    </source>
</evidence>
<dbReference type="GO" id="GO:0006438">
    <property type="term" value="P:valyl-tRNA aminoacylation"/>
    <property type="evidence" value="ECO:0007669"/>
    <property type="project" value="InterPro"/>
</dbReference>
<reference evidence="12" key="1">
    <citation type="submission" date="2013-10" db="EMBL/GenBank/DDBJ databases">
        <title>Genomic analysis of the causative agents of coccidiosis in chickens.</title>
        <authorList>
            <person name="Reid A.J."/>
            <person name="Blake D."/>
            <person name="Billington K."/>
            <person name="Browne H."/>
            <person name="Dunn M."/>
            <person name="Hung S."/>
            <person name="Kawahara F."/>
            <person name="Miranda-Saavedra D."/>
            <person name="Mourier T."/>
            <person name="Nagra H."/>
            <person name="Otto T.D."/>
            <person name="Rawlings N."/>
            <person name="Sanchez A."/>
            <person name="Sanders M."/>
            <person name="Subramaniam C."/>
            <person name="Tay Y."/>
            <person name="Dear P."/>
            <person name="Doerig C."/>
            <person name="Gruber A."/>
            <person name="Parkinson J."/>
            <person name="Shirley M."/>
            <person name="Wan K.L."/>
            <person name="Berriman M."/>
            <person name="Tomley F."/>
            <person name="Pain A."/>
        </authorList>
    </citation>
    <scope>NUCLEOTIDE SEQUENCE</scope>
    <source>
        <strain evidence="12">Houghton</strain>
    </source>
</reference>
<evidence type="ECO:0000313" key="13">
    <source>
        <dbReference type="Proteomes" id="UP000018050"/>
    </source>
</evidence>
<dbReference type="Gene3D" id="3.40.50.620">
    <property type="entry name" value="HUPs"/>
    <property type="match status" value="1"/>
</dbReference>
<dbReference type="Proteomes" id="UP000018050">
    <property type="component" value="Unassembled WGS sequence"/>
</dbReference>
<evidence type="ECO:0000256" key="6">
    <source>
        <dbReference type="ARBA" id="ARBA00022917"/>
    </source>
</evidence>
<evidence type="ECO:0000256" key="9">
    <source>
        <dbReference type="SAM" id="Coils"/>
    </source>
</evidence>
<dbReference type="InterPro" id="IPR002300">
    <property type="entry name" value="aa-tRNA-synth_Ia"/>
</dbReference>
<evidence type="ECO:0000256" key="8">
    <source>
        <dbReference type="ARBA" id="ARBA00029936"/>
    </source>
</evidence>
<proteinExistence type="inferred from homology"/>
<dbReference type="GeneID" id="25273261"/>
<dbReference type="InterPro" id="IPR013155">
    <property type="entry name" value="M/V/L/I-tRNA-synth_anticd-bd"/>
</dbReference>
<keyword evidence="3" id="KW-0436">Ligase</keyword>
<dbReference type="PANTHER" id="PTHR11946">
    <property type="entry name" value="VALYL-TRNA SYNTHETASES"/>
    <property type="match status" value="1"/>
</dbReference>
<dbReference type="GO" id="GO:0005829">
    <property type="term" value="C:cytosol"/>
    <property type="evidence" value="ECO:0007669"/>
    <property type="project" value="TreeGrafter"/>
</dbReference>
<keyword evidence="13" id="KW-1185">Reference proteome</keyword>
<dbReference type="Pfam" id="PF00133">
    <property type="entry name" value="tRNA-synt_1"/>
    <property type="match status" value="1"/>
</dbReference>
<dbReference type="EMBL" id="HG673661">
    <property type="protein sequence ID" value="CDI84359.1"/>
    <property type="molecule type" value="Genomic_DNA"/>
</dbReference>
<keyword evidence="4" id="KW-0547">Nucleotide-binding</keyword>
<dbReference type="RefSeq" id="XP_013246649.1">
    <property type="nucleotide sequence ID" value="XM_013391195.1"/>
</dbReference>
<evidence type="ECO:0000256" key="1">
    <source>
        <dbReference type="ARBA" id="ARBA00005594"/>
    </source>
</evidence>
<keyword evidence="6" id="KW-0648">Protein biosynthesis</keyword>
<dbReference type="GO" id="GO:0005524">
    <property type="term" value="F:ATP binding"/>
    <property type="evidence" value="ECO:0007669"/>
    <property type="project" value="UniProtKB-KW"/>
</dbReference>
<dbReference type="VEuPathDB" id="ToxoDB:EAH_00051910"/>
<protein>
    <recommendedName>
        <fullName evidence="2">valine--tRNA ligase</fullName>
        <ecNumber evidence="2">6.1.1.9</ecNumber>
    </recommendedName>
    <alternativeName>
        <fullName evidence="8">Valyl-tRNA synthetase</fullName>
    </alternativeName>
</protein>
<dbReference type="PRINTS" id="PR00986">
    <property type="entry name" value="TRNASYNTHVAL"/>
</dbReference>
<dbReference type="GO" id="GO:0004832">
    <property type="term" value="F:valine-tRNA ligase activity"/>
    <property type="evidence" value="ECO:0007669"/>
    <property type="project" value="UniProtKB-EC"/>
</dbReference>
<organism evidence="12 13">
    <name type="scientific">Eimeria acervulina</name>
    <name type="common">Coccidian parasite</name>
    <dbReference type="NCBI Taxonomy" id="5801"/>
    <lineage>
        <taxon>Eukaryota</taxon>
        <taxon>Sar</taxon>
        <taxon>Alveolata</taxon>
        <taxon>Apicomplexa</taxon>
        <taxon>Conoidasida</taxon>
        <taxon>Coccidia</taxon>
        <taxon>Eucoccidiorida</taxon>
        <taxon>Eimeriorina</taxon>
        <taxon>Eimeriidae</taxon>
        <taxon>Eimeria</taxon>
    </lineage>
</organism>
<dbReference type="CDD" id="cd07962">
    <property type="entry name" value="Anticodon_Ia_Val"/>
    <property type="match status" value="1"/>
</dbReference>
<evidence type="ECO:0000259" key="10">
    <source>
        <dbReference type="Pfam" id="PF00133"/>
    </source>
</evidence>
<dbReference type="EC" id="6.1.1.9" evidence="2"/>
<keyword evidence="5" id="KW-0067">ATP-binding</keyword>
<evidence type="ECO:0000259" key="11">
    <source>
        <dbReference type="Pfam" id="PF08264"/>
    </source>
</evidence>
<dbReference type="AlphaFoldDB" id="U6H0R4"/>
<gene>
    <name evidence="12" type="ORF">EAH_00051910</name>
</gene>
<feature type="non-terminal residue" evidence="12">
    <location>
        <position position="1"/>
    </location>
</feature>
<dbReference type="Gene3D" id="1.10.730.10">
    <property type="entry name" value="Isoleucyl-tRNA Synthetase, Domain 1"/>
    <property type="match status" value="1"/>
</dbReference>
<dbReference type="FunFam" id="3.40.50.620:FF:000457">
    <property type="entry name" value="Predicted protein"/>
    <property type="match status" value="1"/>
</dbReference>
<dbReference type="InterPro" id="IPR037118">
    <property type="entry name" value="Val-tRNA_synth_C_sf"/>
</dbReference>
<sequence length="634" mass="71743">WMDCKEAGRLSVEAVRNNELKIKPENHVATWEYWLTNVQDWCISRQLWWGHRIPAYKVIEPVIPAEKCNMSGEAWVAARSEEEAKEVACKMFQLNDKNKVKLQQDEDVLDTWFSSGLFPFSVFGWPEETEEFKAYFPTTLLETGHDILFFWVARMVMLSLLLTNKLPFNTVFLHPMIRDSQGQKMSKSKGNVIDPLEVINGISLEGLIAKLHAGNLQPKEIKRSETVLKKEFKDGIPACGCDALRLGLIAYMRQGRNINLDLNRVIGYRQFANKIWNCTKFALDKWALDIDGKNTPFIPKGIQIIAAANEQNLLSNEAHNPSQRPVDFTELKWEDQWILHRLSVACERANSSFEGFEFGDVANAIYNFWLYELCDVYLEAIKPRVQPFSSSSSCEKAGDTAAAAAAAAERVRDARCAQEVLYTCIDRGLRLLHPLCPFITEELYQRLPTSKFKSESICISDYPQPVLAWTNPTLDTSMQQQQQIVTHFRSLLAALEIPPKVKPKGFVLLREEAQQQIEFLMSVAPTMAILAKLKEIVIITSCPPSGSVSDVVSSQITIYLQIGEGVNIAQTLEKLRKKQANLVSKLEGYNKKINEPNFDKAPEAVRVGALEKKSEIEKELQQLETAIADIAALL</sequence>
<dbReference type="OrthoDB" id="629407at2759"/>
<dbReference type="InterPro" id="IPR033705">
    <property type="entry name" value="Anticodon_Ia_Val"/>
</dbReference>
<dbReference type="SUPFAM" id="SSF52374">
    <property type="entry name" value="Nucleotidylyl transferase"/>
    <property type="match status" value="1"/>
</dbReference>
<dbReference type="InterPro" id="IPR009080">
    <property type="entry name" value="tRNAsynth_Ia_anticodon-bd"/>
</dbReference>
<dbReference type="InterPro" id="IPR014729">
    <property type="entry name" value="Rossmann-like_a/b/a_fold"/>
</dbReference>
<dbReference type="Pfam" id="PF08264">
    <property type="entry name" value="Anticodon_1"/>
    <property type="match status" value="1"/>
</dbReference>
<dbReference type="InterPro" id="IPR002303">
    <property type="entry name" value="Valyl-tRNA_ligase"/>
</dbReference>
<accession>U6H0R4</accession>
<reference evidence="12" key="2">
    <citation type="submission" date="2013-10" db="EMBL/GenBank/DDBJ databases">
        <authorList>
            <person name="Aslett M."/>
        </authorList>
    </citation>
    <scope>NUCLEOTIDE SEQUENCE</scope>
    <source>
        <strain evidence="12">Houghton</strain>
    </source>
</reference>
<feature type="domain" description="Aminoacyl-tRNA synthetase class Ia" evidence="10">
    <location>
        <begin position="12"/>
        <end position="261"/>
    </location>
</feature>
<name>U6H0R4_EIMAC</name>
<dbReference type="OMA" id="GHETWVG"/>
<comment type="similarity">
    <text evidence="1">Belongs to the class-I aminoacyl-tRNA synthetase family.</text>
</comment>
<evidence type="ECO:0000256" key="3">
    <source>
        <dbReference type="ARBA" id="ARBA00022598"/>
    </source>
</evidence>
<evidence type="ECO:0000313" key="12">
    <source>
        <dbReference type="EMBL" id="CDI84359.1"/>
    </source>
</evidence>
<evidence type="ECO:0000256" key="7">
    <source>
        <dbReference type="ARBA" id="ARBA00023146"/>
    </source>
</evidence>
<dbReference type="SUPFAM" id="SSF47323">
    <property type="entry name" value="Anticodon-binding domain of a subclass of class I aminoacyl-tRNA synthetases"/>
    <property type="match status" value="1"/>
</dbReference>
<evidence type="ECO:0000256" key="4">
    <source>
        <dbReference type="ARBA" id="ARBA00022741"/>
    </source>
</evidence>
<dbReference type="Gene3D" id="1.10.287.380">
    <property type="entry name" value="Valyl-tRNA synthetase, C-terminal domain"/>
    <property type="match status" value="1"/>
</dbReference>
<keyword evidence="7 12" id="KW-0030">Aminoacyl-tRNA synthetase</keyword>
<dbReference type="PANTHER" id="PTHR11946:SF109">
    <property type="entry name" value="VALINE--TRNA LIGASE"/>
    <property type="match status" value="1"/>
</dbReference>
<keyword evidence="9" id="KW-0175">Coiled coil</keyword>